<dbReference type="GO" id="GO:0006529">
    <property type="term" value="P:asparagine biosynthetic process"/>
    <property type="evidence" value="ECO:0007669"/>
    <property type="project" value="UniProtKB-KW"/>
</dbReference>
<comment type="pathway">
    <text evidence="1">Amino-acid biosynthesis; L-asparagine biosynthesis; L-asparagine from L-aspartate (L-Gln route): step 1/1.</text>
</comment>
<evidence type="ECO:0000256" key="3">
    <source>
        <dbReference type="ARBA" id="ARBA00022888"/>
    </source>
</evidence>
<keyword evidence="3" id="KW-0061">Asparagine biosynthesis</keyword>
<evidence type="ECO:0000256" key="4">
    <source>
        <dbReference type="ARBA" id="ARBA00048741"/>
    </source>
</evidence>
<dbReference type="PANTHER" id="PTHR43284:SF1">
    <property type="entry name" value="ASPARAGINE SYNTHETASE"/>
    <property type="match status" value="1"/>
</dbReference>
<dbReference type="Gene3D" id="3.40.50.620">
    <property type="entry name" value="HUPs"/>
    <property type="match status" value="1"/>
</dbReference>
<dbReference type="CDD" id="cd01991">
    <property type="entry name" value="Asn_synthase_B_C"/>
    <property type="match status" value="1"/>
</dbReference>
<dbReference type="InterPro" id="IPR051786">
    <property type="entry name" value="ASN_synthetase/amidase"/>
</dbReference>
<dbReference type="InterPro" id="IPR014729">
    <property type="entry name" value="Rossmann-like_a/b/a_fold"/>
</dbReference>
<evidence type="ECO:0000313" key="6">
    <source>
        <dbReference type="EMBL" id="PPJ78853.1"/>
    </source>
</evidence>
<accession>A0A7Z1N8I6</accession>
<feature type="non-terminal residue" evidence="6">
    <location>
        <position position="155"/>
    </location>
</feature>
<evidence type="ECO:0000256" key="1">
    <source>
        <dbReference type="ARBA" id="ARBA00005187"/>
    </source>
</evidence>
<dbReference type="EC" id="6.3.5.4" evidence="2"/>
<sequence>EMKSRLGAYRAEDRYIKAMADAPARDPLDRAQYADIRIWLPGDILTKTDRMSMAVSLEAREPLLDHRLVEFAARLPVGQRIRGNSGKYLLKKAMEPFLPQDILYRQKMGFVTPISAWFRGALAGEATAIAGGSALARTGWFDTAMLAKVAADHRS</sequence>
<evidence type="ECO:0000259" key="5">
    <source>
        <dbReference type="Pfam" id="PF00733"/>
    </source>
</evidence>
<feature type="non-terminal residue" evidence="6">
    <location>
        <position position="1"/>
    </location>
</feature>
<comment type="caution">
    <text evidence="6">The sequence shown here is derived from an EMBL/GenBank/DDBJ whole genome shotgun (WGS) entry which is preliminary data.</text>
</comment>
<organism evidence="6 7">
    <name type="scientific">Staphylococcus aureus</name>
    <dbReference type="NCBI Taxonomy" id="1280"/>
    <lineage>
        <taxon>Bacteria</taxon>
        <taxon>Bacillati</taxon>
        <taxon>Bacillota</taxon>
        <taxon>Bacilli</taxon>
        <taxon>Bacillales</taxon>
        <taxon>Staphylococcaceae</taxon>
        <taxon>Staphylococcus</taxon>
    </lineage>
</organism>
<dbReference type="GO" id="GO:0005829">
    <property type="term" value="C:cytosol"/>
    <property type="evidence" value="ECO:0007669"/>
    <property type="project" value="TreeGrafter"/>
</dbReference>
<dbReference type="Pfam" id="PF00733">
    <property type="entry name" value="Asn_synthase"/>
    <property type="match status" value="1"/>
</dbReference>
<keyword evidence="3" id="KW-0028">Amino-acid biosynthesis</keyword>
<feature type="domain" description="Asparagine synthetase" evidence="5">
    <location>
        <begin position="11"/>
        <end position="155"/>
    </location>
</feature>
<dbReference type="PANTHER" id="PTHR43284">
    <property type="entry name" value="ASPARAGINE SYNTHETASE (GLUTAMINE-HYDROLYZING)"/>
    <property type="match status" value="1"/>
</dbReference>
<protein>
    <recommendedName>
        <fullName evidence="2">asparagine synthase (glutamine-hydrolyzing)</fullName>
        <ecNumber evidence="2">6.3.5.4</ecNumber>
    </recommendedName>
</protein>
<evidence type="ECO:0000313" key="7">
    <source>
        <dbReference type="Proteomes" id="UP000238775"/>
    </source>
</evidence>
<dbReference type="Proteomes" id="UP000238775">
    <property type="component" value="Unassembled WGS sequence"/>
</dbReference>
<dbReference type="GO" id="GO:0004066">
    <property type="term" value="F:asparagine synthase (glutamine-hydrolyzing) activity"/>
    <property type="evidence" value="ECO:0007669"/>
    <property type="project" value="UniProtKB-EC"/>
</dbReference>
<reference evidence="6 7" key="1">
    <citation type="submission" date="2017-11" db="EMBL/GenBank/DDBJ databases">
        <authorList>
            <person name="Founou R.C."/>
            <person name="Founou L."/>
            <person name="Allam M."/>
            <person name="Ismail A."/>
            <person name="Essack S.Y."/>
        </authorList>
    </citation>
    <scope>NUCLEOTIDE SEQUENCE [LARGE SCALE GENOMIC DNA]</scope>
    <source>
        <strain evidence="6 7">G703N2B1</strain>
    </source>
</reference>
<dbReference type="AlphaFoldDB" id="A0A7Z1N8I6"/>
<dbReference type="EMBL" id="PGWZ01000120">
    <property type="protein sequence ID" value="PPJ78853.1"/>
    <property type="molecule type" value="Genomic_DNA"/>
</dbReference>
<name>A0A7Z1N8I6_STAAU</name>
<evidence type="ECO:0000256" key="2">
    <source>
        <dbReference type="ARBA" id="ARBA00012737"/>
    </source>
</evidence>
<dbReference type="SUPFAM" id="SSF52402">
    <property type="entry name" value="Adenine nucleotide alpha hydrolases-like"/>
    <property type="match status" value="1"/>
</dbReference>
<comment type="catalytic activity">
    <reaction evidence="4">
        <text>L-aspartate + L-glutamine + ATP + H2O = L-asparagine + L-glutamate + AMP + diphosphate + H(+)</text>
        <dbReference type="Rhea" id="RHEA:12228"/>
        <dbReference type="ChEBI" id="CHEBI:15377"/>
        <dbReference type="ChEBI" id="CHEBI:15378"/>
        <dbReference type="ChEBI" id="CHEBI:29985"/>
        <dbReference type="ChEBI" id="CHEBI:29991"/>
        <dbReference type="ChEBI" id="CHEBI:30616"/>
        <dbReference type="ChEBI" id="CHEBI:33019"/>
        <dbReference type="ChEBI" id="CHEBI:58048"/>
        <dbReference type="ChEBI" id="CHEBI:58359"/>
        <dbReference type="ChEBI" id="CHEBI:456215"/>
        <dbReference type="EC" id="6.3.5.4"/>
    </reaction>
</comment>
<gene>
    <name evidence="6" type="ORF">CV021_00655</name>
</gene>
<dbReference type="InterPro" id="IPR001962">
    <property type="entry name" value="Asn_synthase"/>
</dbReference>
<proteinExistence type="predicted"/>